<name>A0A1Q6A4I1_9SPHI</name>
<dbReference type="Gene3D" id="3.40.50.300">
    <property type="entry name" value="P-loop containing nucleotide triphosphate hydrolases"/>
    <property type="match status" value="1"/>
</dbReference>
<dbReference type="InterPro" id="IPR003593">
    <property type="entry name" value="AAA+_ATPase"/>
</dbReference>
<evidence type="ECO:0000313" key="4">
    <source>
        <dbReference type="EMBL" id="OKS88910.1"/>
    </source>
</evidence>
<evidence type="ECO:0000256" key="2">
    <source>
        <dbReference type="ARBA" id="ARBA00022840"/>
    </source>
</evidence>
<dbReference type="GO" id="GO:0016887">
    <property type="term" value="F:ATP hydrolysis activity"/>
    <property type="evidence" value="ECO:0007669"/>
    <property type="project" value="InterPro"/>
</dbReference>
<keyword evidence="2" id="KW-0067">ATP-binding</keyword>
<organism evidence="4 5">
    <name type="scientific">Mucilaginibacter polytrichastri</name>
    <dbReference type="NCBI Taxonomy" id="1302689"/>
    <lineage>
        <taxon>Bacteria</taxon>
        <taxon>Pseudomonadati</taxon>
        <taxon>Bacteroidota</taxon>
        <taxon>Sphingobacteriia</taxon>
        <taxon>Sphingobacteriales</taxon>
        <taxon>Sphingobacteriaceae</taxon>
        <taxon>Mucilaginibacter</taxon>
    </lineage>
</organism>
<comment type="caution">
    <text evidence="4">The sequence shown here is derived from an EMBL/GenBank/DDBJ whole genome shotgun (WGS) entry which is preliminary data.</text>
</comment>
<dbReference type="SUPFAM" id="SSF52540">
    <property type="entry name" value="P-loop containing nucleoside triphosphate hydrolases"/>
    <property type="match status" value="1"/>
</dbReference>
<dbReference type="Pfam" id="PF00005">
    <property type="entry name" value="ABC_tran"/>
    <property type="match status" value="1"/>
</dbReference>
<sequence>MVAMANLAVEINNLAFSYTENTGVHFAGLNLQVPKGERFGLFGPNGAGKTTLMSLMTGLISAQSGSIKLLGQPIGIKKDKEVNKLFGFVPQDFSFYQELSPAENLEFFGAWAGLSKKQTNQRTTELLEVLGLQDVRNQPVEKFSGGMKRRVNLAIGVIHNPAILILDEPTVGVDVQTRHAIIDYLRKINNAGTTLVYTSHQLGEAEDLCNEVALIDDGQIIAQGQLESLMEKYGQPTLEGLFLNLTGKQYRD</sequence>
<dbReference type="PROSITE" id="PS00211">
    <property type="entry name" value="ABC_TRANSPORTER_1"/>
    <property type="match status" value="1"/>
</dbReference>
<dbReference type="AlphaFoldDB" id="A0A1Q6A4I1"/>
<dbReference type="PROSITE" id="PS50893">
    <property type="entry name" value="ABC_TRANSPORTER_2"/>
    <property type="match status" value="1"/>
</dbReference>
<evidence type="ECO:0000313" key="5">
    <source>
        <dbReference type="Proteomes" id="UP000186720"/>
    </source>
</evidence>
<dbReference type="GO" id="GO:0005524">
    <property type="term" value="F:ATP binding"/>
    <property type="evidence" value="ECO:0007669"/>
    <property type="project" value="UniProtKB-KW"/>
</dbReference>
<protein>
    <recommendedName>
        <fullName evidence="3">ABC transporter domain-containing protein</fullName>
    </recommendedName>
</protein>
<dbReference type="InterPro" id="IPR017871">
    <property type="entry name" value="ABC_transporter-like_CS"/>
</dbReference>
<dbReference type="InterPro" id="IPR003439">
    <property type="entry name" value="ABC_transporter-like_ATP-bd"/>
</dbReference>
<dbReference type="SMART" id="SM00382">
    <property type="entry name" value="AAA"/>
    <property type="match status" value="1"/>
</dbReference>
<keyword evidence="5" id="KW-1185">Reference proteome</keyword>
<keyword evidence="1" id="KW-0547">Nucleotide-binding</keyword>
<dbReference type="Proteomes" id="UP000186720">
    <property type="component" value="Unassembled WGS sequence"/>
</dbReference>
<dbReference type="EMBL" id="MPPL01000001">
    <property type="protein sequence ID" value="OKS88910.1"/>
    <property type="molecule type" value="Genomic_DNA"/>
</dbReference>
<feature type="domain" description="ABC transporter" evidence="3">
    <location>
        <begin position="9"/>
        <end position="242"/>
    </location>
</feature>
<dbReference type="PANTHER" id="PTHR43038">
    <property type="entry name" value="ATP-BINDING CASSETTE, SUB-FAMILY H, MEMBER 1"/>
    <property type="match status" value="1"/>
</dbReference>
<dbReference type="CDD" id="cd03230">
    <property type="entry name" value="ABC_DR_subfamily_A"/>
    <property type="match status" value="1"/>
</dbReference>
<gene>
    <name evidence="4" type="ORF">RG47T_4388</name>
</gene>
<evidence type="ECO:0000256" key="1">
    <source>
        <dbReference type="ARBA" id="ARBA00022741"/>
    </source>
</evidence>
<proteinExistence type="predicted"/>
<dbReference type="InterPro" id="IPR027417">
    <property type="entry name" value="P-loop_NTPase"/>
</dbReference>
<accession>A0A1Q6A4I1</accession>
<reference evidence="4 5" key="1">
    <citation type="submission" date="2016-11" db="EMBL/GenBank/DDBJ databases">
        <title>Whole Genome Sequencing of Mucilaginibacter polytrichastri RG4-7(T) isolated from the moss sample.</title>
        <authorList>
            <person name="Li Y."/>
        </authorList>
    </citation>
    <scope>NUCLEOTIDE SEQUENCE [LARGE SCALE GENOMIC DNA]</scope>
    <source>
        <strain evidence="4 5">RG4-7</strain>
    </source>
</reference>
<dbReference type="STRING" id="1302689.RG47T_4388"/>
<dbReference type="PANTHER" id="PTHR43038:SF3">
    <property type="entry name" value="ABC TRANSPORTER G FAMILY MEMBER 20 ISOFORM X1"/>
    <property type="match status" value="1"/>
</dbReference>
<evidence type="ECO:0000259" key="3">
    <source>
        <dbReference type="PROSITE" id="PS50893"/>
    </source>
</evidence>